<dbReference type="SUPFAM" id="SSF48452">
    <property type="entry name" value="TPR-like"/>
    <property type="match status" value="1"/>
</dbReference>
<dbReference type="EMBL" id="CAWYQH010000098">
    <property type="protein sequence ID" value="CAK8684604.1"/>
    <property type="molecule type" value="Genomic_DNA"/>
</dbReference>
<feature type="domain" description="Protein-PII uridylyltransferase N-terminal" evidence="1">
    <location>
        <begin position="213"/>
        <end position="284"/>
    </location>
</feature>
<evidence type="ECO:0000313" key="4">
    <source>
        <dbReference type="Proteomes" id="UP001642483"/>
    </source>
</evidence>
<reference evidence="3 4" key="1">
    <citation type="submission" date="2024-02" db="EMBL/GenBank/DDBJ databases">
        <authorList>
            <person name="Daric V."/>
            <person name="Darras S."/>
        </authorList>
    </citation>
    <scope>NUCLEOTIDE SEQUENCE [LARGE SCALE GENOMIC DNA]</scope>
</reference>
<dbReference type="Proteomes" id="UP001642483">
    <property type="component" value="Unassembled WGS sequence"/>
</dbReference>
<protein>
    <recommendedName>
        <fullName evidence="1">Protein-PII uridylyltransferase N-terminal domain-containing protein</fullName>
    </recommendedName>
</protein>
<dbReference type="Gene3D" id="1.25.40.10">
    <property type="entry name" value="Tetratricopeptide repeat domain"/>
    <property type="match status" value="1"/>
</dbReference>
<keyword evidence="4" id="KW-1185">Reference proteome</keyword>
<accession>A0ABP0G1B2</accession>
<comment type="caution">
    <text evidence="3">The sequence shown here is derived from an EMBL/GenBank/DDBJ whole genome shotgun (WGS) entry which is preliminary data.</text>
</comment>
<evidence type="ECO:0000313" key="3">
    <source>
        <dbReference type="EMBL" id="CAK8684604.1"/>
    </source>
</evidence>
<organism evidence="3 4">
    <name type="scientific">Clavelina lepadiformis</name>
    <name type="common">Light-bulb sea squirt</name>
    <name type="synonym">Ascidia lepadiformis</name>
    <dbReference type="NCBI Taxonomy" id="159417"/>
    <lineage>
        <taxon>Eukaryota</taxon>
        <taxon>Metazoa</taxon>
        <taxon>Chordata</taxon>
        <taxon>Tunicata</taxon>
        <taxon>Ascidiacea</taxon>
        <taxon>Aplousobranchia</taxon>
        <taxon>Clavelinidae</taxon>
        <taxon>Clavelina</taxon>
    </lineage>
</organism>
<dbReference type="InterPro" id="IPR005105">
    <property type="entry name" value="GlnD_Uridyltrans_N"/>
</dbReference>
<dbReference type="PANTHER" id="PTHR19959">
    <property type="entry name" value="KINESIN LIGHT CHAIN"/>
    <property type="match status" value="1"/>
</dbReference>
<sequence>MENIEFDVETCPDLWKMELKLAEDLRKCCDVKKKEERKNDFENEKKRDEENEIYVERECDLKESANILHKLGLVYRKKALYFLHRLNLALTIIALVGHSKVSCLIRNRLSRILTSIRFALIRSAALMNAAIVRKPSNAREIHKDLDNLHLLVLNLAKASCCEYKLSGKVDFVLEKLRFLRKATEANLNKLQNIPENISIQEEFQRQQGKIDFMESLQSMVSEYYIDVMSWVSNQCVEIMGKPPCGYAVVGMGSLAKKEITPYSDFEHVIVLDDDILERFNENSDEYQSVLEYFRWFCVTFFMVILGLGETPLYNVKIPSLNSNQKKKYDWFYDKWTPSGISFDSMAIYASHFPLGRQEKTQKKTWTTELIRPVSKMVEYLDKDVDLKDGYHLANVLSNTCFVSGDKVIYDCLVEMSGMKMNSWRKSGNEIFLKQLEEDLNNFSVYDNLENTLSTFSSSFNIKQVFFRTSTLFVSALGRMKFGYSGENCPFRVVKKLKESQVLTPEAAHELAYAVAISCEVRLKLYLKNKRQEDSSRNLNYFSPLAMPAALDIKKSIGEESLLSYIEIVGNLQHMIRTESWNYELTKHAPHYKIYTAFCLHLHSKAIRLYKSMVSKSTSGIRIPVSVILLVADSMYVNQMYDEALNLLQDTFEALDWHKIKLHIACLIIQCMTALDKKDDEICAFMKENHDRLNPEEDFHVMLRCYDVYGKYLLEVVDDPEEALQVYVKLSDLLSDFRLLEPTLKQPVRGCVRKHILGFGAGCSFGIGECHLRNKNYDIAIENFQEGIRRYEGCGIQCNQYLCYGHTIVGKLFMDKKNYTVAKAYFGTVFQILEGCIHEGKAAPVVGFVKERLSECTELQKNVFALEWPGN</sequence>
<evidence type="ECO:0000313" key="2">
    <source>
        <dbReference type="EMBL" id="CAK8681738.1"/>
    </source>
</evidence>
<dbReference type="Pfam" id="PF03445">
    <property type="entry name" value="DUF294"/>
    <property type="match status" value="1"/>
</dbReference>
<name>A0ABP0G1B2_CLALP</name>
<proteinExistence type="predicted"/>
<evidence type="ECO:0000259" key="1">
    <source>
        <dbReference type="Pfam" id="PF03445"/>
    </source>
</evidence>
<gene>
    <name evidence="2" type="ORF">CVLEPA_LOCUS11981</name>
    <name evidence="3" type="ORF">CVLEPA_LOCUS15591</name>
</gene>
<dbReference type="EMBL" id="CAWYQH010000090">
    <property type="protein sequence ID" value="CAK8681738.1"/>
    <property type="molecule type" value="Genomic_DNA"/>
</dbReference>
<dbReference type="PANTHER" id="PTHR19959:SF119">
    <property type="entry name" value="FUNGAL LIPASE-LIKE DOMAIN-CONTAINING PROTEIN"/>
    <property type="match status" value="1"/>
</dbReference>
<dbReference type="InterPro" id="IPR011990">
    <property type="entry name" value="TPR-like_helical_dom_sf"/>
</dbReference>